<feature type="signal peptide" evidence="2">
    <location>
        <begin position="1"/>
        <end position="17"/>
    </location>
</feature>
<evidence type="ECO:0000256" key="1">
    <source>
        <dbReference type="SAM" id="Phobius"/>
    </source>
</evidence>
<dbReference type="Proteomes" id="UP000823388">
    <property type="component" value="Chromosome 2N"/>
</dbReference>
<proteinExistence type="predicted"/>
<dbReference type="AlphaFoldDB" id="A0A8T0VA85"/>
<evidence type="ECO:0000313" key="4">
    <source>
        <dbReference type="Proteomes" id="UP000823388"/>
    </source>
</evidence>
<organism evidence="3 4">
    <name type="scientific">Panicum virgatum</name>
    <name type="common">Blackwell switchgrass</name>
    <dbReference type="NCBI Taxonomy" id="38727"/>
    <lineage>
        <taxon>Eukaryota</taxon>
        <taxon>Viridiplantae</taxon>
        <taxon>Streptophyta</taxon>
        <taxon>Embryophyta</taxon>
        <taxon>Tracheophyta</taxon>
        <taxon>Spermatophyta</taxon>
        <taxon>Magnoliopsida</taxon>
        <taxon>Liliopsida</taxon>
        <taxon>Poales</taxon>
        <taxon>Poaceae</taxon>
        <taxon>PACMAD clade</taxon>
        <taxon>Panicoideae</taxon>
        <taxon>Panicodae</taxon>
        <taxon>Paniceae</taxon>
        <taxon>Panicinae</taxon>
        <taxon>Panicum</taxon>
        <taxon>Panicum sect. Hiantes</taxon>
    </lineage>
</organism>
<reference evidence="3" key="1">
    <citation type="submission" date="2020-05" db="EMBL/GenBank/DDBJ databases">
        <title>WGS assembly of Panicum virgatum.</title>
        <authorList>
            <person name="Lovell J.T."/>
            <person name="Jenkins J."/>
            <person name="Shu S."/>
            <person name="Juenger T.E."/>
            <person name="Schmutz J."/>
        </authorList>
    </citation>
    <scope>NUCLEOTIDE SEQUENCE</scope>
    <source>
        <strain evidence="3">AP13</strain>
    </source>
</reference>
<keyword evidence="4" id="KW-1185">Reference proteome</keyword>
<feature type="transmembrane region" description="Helical" evidence="1">
    <location>
        <begin position="79"/>
        <end position="96"/>
    </location>
</feature>
<evidence type="ECO:0000313" key="3">
    <source>
        <dbReference type="EMBL" id="KAG2631255.1"/>
    </source>
</evidence>
<name>A0A8T0VA85_PANVG</name>
<dbReference type="EMBL" id="CM029040">
    <property type="protein sequence ID" value="KAG2631255.1"/>
    <property type="molecule type" value="Genomic_DNA"/>
</dbReference>
<comment type="caution">
    <text evidence="3">The sequence shown here is derived from an EMBL/GenBank/DDBJ whole genome shotgun (WGS) entry which is preliminary data.</text>
</comment>
<gene>
    <name evidence="3" type="ORF">PVAP13_2NG002327</name>
</gene>
<accession>A0A8T0VA85</accession>
<evidence type="ECO:0000256" key="2">
    <source>
        <dbReference type="SAM" id="SignalP"/>
    </source>
</evidence>
<keyword evidence="1" id="KW-0472">Membrane</keyword>
<sequence>MELVFALWGLAFRVGICDSGCGFVFWLEGFGDFVEDFAIGKTPLRRQPEQRDVSSLLSLKLDGDGQYAPEGDVLRLQKAGGLVGFLGGAFILVSASSPRLQRIRWRCTGWDQ</sequence>
<keyword evidence="2" id="KW-0732">Signal</keyword>
<feature type="chain" id="PRO_5035773555" evidence="2">
    <location>
        <begin position="18"/>
        <end position="112"/>
    </location>
</feature>
<keyword evidence="1" id="KW-0812">Transmembrane</keyword>
<keyword evidence="1" id="KW-1133">Transmembrane helix</keyword>
<protein>
    <submittedName>
        <fullName evidence="3">Uncharacterized protein</fullName>
    </submittedName>
</protein>